<evidence type="ECO:0000259" key="15">
    <source>
        <dbReference type="PROSITE" id="PS50110"/>
    </source>
</evidence>
<keyword evidence="6" id="KW-0808">Transferase</keyword>
<dbReference type="FunFam" id="1.10.287.130:FF:000001">
    <property type="entry name" value="Two-component sensor histidine kinase"/>
    <property type="match status" value="1"/>
</dbReference>
<evidence type="ECO:0000256" key="2">
    <source>
        <dbReference type="ARBA" id="ARBA00004651"/>
    </source>
</evidence>
<dbReference type="PANTHER" id="PTHR43547:SF2">
    <property type="entry name" value="HYBRID SIGNAL TRANSDUCTION HISTIDINE KINASE C"/>
    <property type="match status" value="1"/>
</dbReference>
<reference evidence="17 18" key="1">
    <citation type="submission" date="2018-07" db="EMBL/GenBank/DDBJ databases">
        <title>Complete genome sequence of Psychrobacillus sp. PB01, isolated from iceberg, and comparative genome analysis of Psychrobacillus strains.</title>
        <authorList>
            <person name="Lee P.C."/>
        </authorList>
    </citation>
    <scope>NUCLEOTIDE SEQUENCE [LARGE SCALE GENOMIC DNA]</scope>
    <source>
        <strain evidence="17 18">PB01</strain>
    </source>
</reference>
<dbReference type="InterPro" id="IPR003661">
    <property type="entry name" value="HisK_dim/P_dom"/>
</dbReference>
<dbReference type="SUPFAM" id="SSF55785">
    <property type="entry name" value="PYP-like sensor domain (PAS domain)"/>
    <property type="match status" value="1"/>
</dbReference>
<keyword evidence="8" id="KW-0418">Kinase</keyword>
<feature type="modified residue" description="4-aspartylphosphate" evidence="12">
    <location>
        <position position="874"/>
    </location>
</feature>
<dbReference type="PROSITE" id="PS50110">
    <property type="entry name" value="RESPONSE_REGULATORY"/>
    <property type="match status" value="1"/>
</dbReference>
<dbReference type="CDD" id="cd06225">
    <property type="entry name" value="HAMP"/>
    <property type="match status" value="1"/>
</dbReference>
<dbReference type="Gene3D" id="3.30.450.20">
    <property type="entry name" value="PAS domain"/>
    <property type="match status" value="1"/>
</dbReference>
<evidence type="ECO:0000256" key="7">
    <source>
        <dbReference type="ARBA" id="ARBA00022741"/>
    </source>
</evidence>
<keyword evidence="18" id="KW-1185">Reference proteome</keyword>
<protein>
    <recommendedName>
        <fullName evidence="3">histidine kinase</fullName>
        <ecNumber evidence="3">2.7.13.3</ecNumber>
    </recommendedName>
</protein>
<evidence type="ECO:0000256" key="9">
    <source>
        <dbReference type="ARBA" id="ARBA00022840"/>
    </source>
</evidence>
<dbReference type="InterPro" id="IPR004358">
    <property type="entry name" value="Sig_transdc_His_kin-like_C"/>
</dbReference>
<evidence type="ECO:0000256" key="4">
    <source>
        <dbReference type="ARBA" id="ARBA00022475"/>
    </source>
</evidence>
<dbReference type="Gene3D" id="6.10.340.10">
    <property type="match status" value="1"/>
</dbReference>
<dbReference type="GO" id="GO:0005886">
    <property type="term" value="C:plasma membrane"/>
    <property type="evidence" value="ECO:0007669"/>
    <property type="project" value="UniProtKB-SubCell"/>
</dbReference>
<keyword evidence="9" id="KW-0067">ATP-binding</keyword>
<comment type="subcellular location">
    <subcellularLocation>
        <location evidence="2">Cell membrane</location>
        <topology evidence="2">Multi-pass membrane protein</topology>
    </subcellularLocation>
</comment>
<dbReference type="PRINTS" id="PR00344">
    <property type="entry name" value="BCTRLSENSOR"/>
</dbReference>
<evidence type="ECO:0000256" key="5">
    <source>
        <dbReference type="ARBA" id="ARBA00022553"/>
    </source>
</evidence>
<feature type="domain" description="Histidine kinase" evidence="14">
    <location>
        <begin position="592"/>
        <end position="807"/>
    </location>
</feature>
<evidence type="ECO:0000259" key="14">
    <source>
        <dbReference type="PROSITE" id="PS50109"/>
    </source>
</evidence>
<feature type="domain" description="HAMP" evidence="16">
    <location>
        <begin position="211"/>
        <end position="264"/>
    </location>
</feature>
<dbReference type="Gene3D" id="3.30.565.10">
    <property type="entry name" value="Histidine kinase-like ATPase, C-terminal domain"/>
    <property type="match status" value="1"/>
</dbReference>
<feature type="transmembrane region" description="Helical" evidence="13">
    <location>
        <begin position="15"/>
        <end position="35"/>
    </location>
</feature>
<dbReference type="PANTHER" id="PTHR43547">
    <property type="entry name" value="TWO-COMPONENT HISTIDINE KINASE"/>
    <property type="match status" value="1"/>
</dbReference>
<evidence type="ECO:0000256" key="6">
    <source>
        <dbReference type="ARBA" id="ARBA00022679"/>
    </source>
</evidence>
<dbReference type="CDD" id="cd17574">
    <property type="entry name" value="REC_OmpR"/>
    <property type="match status" value="1"/>
</dbReference>
<dbReference type="SUPFAM" id="SSF55781">
    <property type="entry name" value="GAF domain-like"/>
    <property type="match status" value="1"/>
</dbReference>
<comment type="catalytic activity">
    <reaction evidence="1">
        <text>ATP + protein L-histidine = ADP + protein N-phospho-L-histidine.</text>
        <dbReference type="EC" id="2.7.13.3"/>
    </reaction>
</comment>
<dbReference type="CDD" id="cd00082">
    <property type="entry name" value="HisKA"/>
    <property type="match status" value="1"/>
</dbReference>
<dbReference type="Pfam" id="PF00072">
    <property type="entry name" value="Response_reg"/>
    <property type="match status" value="1"/>
</dbReference>
<dbReference type="PROSITE" id="PS50885">
    <property type="entry name" value="HAMP"/>
    <property type="match status" value="1"/>
</dbReference>
<dbReference type="InterPro" id="IPR029016">
    <property type="entry name" value="GAF-like_dom_sf"/>
</dbReference>
<dbReference type="InterPro" id="IPR035965">
    <property type="entry name" value="PAS-like_dom_sf"/>
</dbReference>
<evidence type="ECO:0000259" key="16">
    <source>
        <dbReference type="PROSITE" id="PS50885"/>
    </source>
</evidence>
<evidence type="ECO:0000256" key="13">
    <source>
        <dbReference type="SAM" id="Phobius"/>
    </source>
</evidence>
<dbReference type="EC" id="2.7.13.3" evidence="3"/>
<dbReference type="Gene3D" id="1.10.287.130">
    <property type="match status" value="1"/>
</dbReference>
<keyword evidence="13" id="KW-0812">Transmembrane</keyword>
<keyword evidence="4" id="KW-1003">Cell membrane</keyword>
<dbReference type="OrthoDB" id="9813151at2"/>
<keyword evidence="10" id="KW-0902">Two-component regulatory system</keyword>
<dbReference type="InterPro" id="IPR003660">
    <property type="entry name" value="HAMP_dom"/>
</dbReference>
<evidence type="ECO:0000256" key="11">
    <source>
        <dbReference type="ARBA" id="ARBA00023136"/>
    </source>
</evidence>
<dbReference type="SUPFAM" id="SSF52172">
    <property type="entry name" value="CheY-like"/>
    <property type="match status" value="1"/>
</dbReference>
<keyword evidence="11 13" id="KW-0472">Membrane</keyword>
<sequence>MKIVNYINSSLSRKVLALMGICLLFFAVGCGLLFYSQHKMHDDYVQKRSNIEKKLQIVNDIYNQFNSDVLIMTDSIAFKFTTNMEEPLKFERELKQNLTELGPLIGTENEMLIYQDIDNFISYYFSTLLPLIMSEYEKSENPSIELRDIKANFQVEEFLEQTKSFISLLKEQLADSSDDLAKKQSIIQSSVIVFFILTLILSLLIVRRIFNNIGKPLSEFTFSANEIAAGRDAVLKVNDNRKDELGTLSIAFQKMINSIREKEQDLMASNEELIAQQDELLAQQIELQTTLSIVTNNEEKLTRWNELIKIISSSLDKKEFLKSIVENMCKITKSDKGIIYTIHDDVFASYGISIFGVDQFRNNLNDGLIQRLTDEKQPFTVKRVQDSTEKGYHESVNYSFDLYLPVVSSSQIEAVMVFSRYGDSYSNNELIEYEIFARQIAIYLEKIMLFEQSEDDRRLNQDILNTVQEGIQLIDADRKVLQVNNQLCGIFEWQDTPEHMIGLSWEHWSGVMAEQIQDYEFIQLLNDLIDSAFLSPDQEHSFIYRKTDNKQVIRVYCKTIKDCNEHIGTLLVHRDITKEYEIANMKSEFVSTVSHELRTPLASILGFTELLLTKELKPERKAKYTQTIYNETIRLTSLINDFLDIQRMESGKQNYEKKYIDVISIVQNVIELQEINTSLHKTTLTVELENATILGDKNKIEQVFTNLLSNAIKYSPEGGNISIRIYGNEDIVSIDVKDEGLGIPEEEIPNLFQKFYRIDNSDRRKIGGTGLGLAIVKEIVEVHGGKISVSSKNGKGSTFSTNFSRITMSTNKVNEDGATPMLNYTIMVIEDDLSLAELVNHELQDNGFHVSYYKNGQEALAQMKSKTPDALVLDIMLADEMDGWTIMKEMKEDEKLKNIPIFISTALDEKERGLSLGAQDYLIKPYRPDQLSKLIMHTLLTNERNGQIMVPH</sequence>
<dbReference type="GO" id="GO:0005524">
    <property type="term" value="F:ATP binding"/>
    <property type="evidence" value="ECO:0007669"/>
    <property type="project" value="UniProtKB-KW"/>
</dbReference>
<dbReference type="Pfam" id="PF02518">
    <property type="entry name" value="HATPase_c"/>
    <property type="match status" value="1"/>
</dbReference>
<dbReference type="Pfam" id="PF00512">
    <property type="entry name" value="HisKA"/>
    <property type="match status" value="1"/>
</dbReference>
<dbReference type="SMART" id="SM00448">
    <property type="entry name" value="REC"/>
    <property type="match status" value="1"/>
</dbReference>
<keyword evidence="5 12" id="KW-0597">Phosphoprotein</keyword>
<dbReference type="SMART" id="SM00388">
    <property type="entry name" value="HisKA"/>
    <property type="match status" value="1"/>
</dbReference>
<dbReference type="Gene3D" id="3.40.50.2300">
    <property type="match status" value="1"/>
</dbReference>
<dbReference type="SMART" id="SM00387">
    <property type="entry name" value="HATPase_c"/>
    <property type="match status" value="1"/>
</dbReference>
<name>A0A5J6SI56_9BACI</name>
<dbReference type="CDD" id="cd00075">
    <property type="entry name" value="HATPase"/>
    <property type="match status" value="1"/>
</dbReference>
<dbReference type="InterPro" id="IPR003594">
    <property type="entry name" value="HATPase_dom"/>
</dbReference>
<dbReference type="PROSITE" id="PS51257">
    <property type="entry name" value="PROKAR_LIPOPROTEIN"/>
    <property type="match status" value="1"/>
</dbReference>
<dbReference type="SUPFAM" id="SSF158472">
    <property type="entry name" value="HAMP domain-like"/>
    <property type="match status" value="1"/>
</dbReference>
<dbReference type="EMBL" id="CP031223">
    <property type="protein sequence ID" value="QFF97458.1"/>
    <property type="molecule type" value="Genomic_DNA"/>
</dbReference>
<evidence type="ECO:0000256" key="12">
    <source>
        <dbReference type="PROSITE-ProRule" id="PRU00169"/>
    </source>
</evidence>
<dbReference type="FunFam" id="3.30.565.10:FF:000006">
    <property type="entry name" value="Sensor histidine kinase WalK"/>
    <property type="match status" value="1"/>
</dbReference>
<dbReference type="GO" id="GO:0000155">
    <property type="term" value="F:phosphorelay sensor kinase activity"/>
    <property type="evidence" value="ECO:0007669"/>
    <property type="project" value="InterPro"/>
</dbReference>
<dbReference type="InterPro" id="IPR011006">
    <property type="entry name" value="CheY-like_superfamily"/>
</dbReference>
<feature type="domain" description="Response regulatory" evidence="15">
    <location>
        <begin position="825"/>
        <end position="939"/>
    </location>
</feature>
<dbReference type="SUPFAM" id="SSF47384">
    <property type="entry name" value="Homodimeric domain of signal transducing histidine kinase"/>
    <property type="match status" value="1"/>
</dbReference>
<dbReference type="RefSeq" id="WP_151698407.1">
    <property type="nucleotide sequence ID" value="NZ_CP031223.1"/>
</dbReference>
<keyword evidence="13" id="KW-1133">Transmembrane helix</keyword>
<evidence type="ECO:0000313" key="18">
    <source>
        <dbReference type="Proteomes" id="UP000325517"/>
    </source>
</evidence>
<feature type="transmembrane region" description="Helical" evidence="13">
    <location>
        <begin position="191"/>
        <end position="210"/>
    </location>
</feature>
<dbReference type="InterPro" id="IPR005467">
    <property type="entry name" value="His_kinase_dom"/>
</dbReference>
<evidence type="ECO:0000256" key="1">
    <source>
        <dbReference type="ARBA" id="ARBA00000085"/>
    </source>
</evidence>
<dbReference type="KEGG" id="psyo:PB01_00755"/>
<dbReference type="InterPro" id="IPR001789">
    <property type="entry name" value="Sig_transdc_resp-reg_receiver"/>
</dbReference>
<dbReference type="Proteomes" id="UP000325517">
    <property type="component" value="Chromosome"/>
</dbReference>
<organism evidence="17 18">
    <name type="scientific">Psychrobacillus glaciei</name>
    <dbReference type="NCBI Taxonomy" id="2283160"/>
    <lineage>
        <taxon>Bacteria</taxon>
        <taxon>Bacillati</taxon>
        <taxon>Bacillota</taxon>
        <taxon>Bacilli</taxon>
        <taxon>Bacillales</taxon>
        <taxon>Bacillaceae</taxon>
        <taxon>Psychrobacillus</taxon>
    </lineage>
</organism>
<dbReference type="Gene3D" id="3.30.450.40">
    <property type="match status" value="1"/>
</dbReference>
<evidence type="ECO:0000256" key="10">
    <source>
        <dbReference type="ARBA" id="ARBA00023012"/>
    </source>
</evidence>
<evidence type="ECO:0000256" key="3">
    <source>
        <dbReference type="ARBA" id="ARBA00012438"/>
    </source>
</evidence>
<dbReference type="PROSITE" id="PS50109">
    <property type="entry name" value="HIS_KIN"/>
    <property type="match status" value="1"/>
</dbReference>
<evidence type="ECO:0000256" key="8">
    <source>
        <dbReference type="ARBA" id="ARBA00022777"/>
    </source>
</evidence>
<keyword evidence="7" id="KW-0547">Nucleotide-binding</keyword>
<dbReference type="InterPro" id="IPR036097">
    <property type="entry name" value="HisK_dim/P_sf"/>
</dbReference>
<dbReference type="InterPro" id="IPR036890">
    <property type="entry name" value="HATPase_C_sf"/>
</dbReference>
<accession>A0A5J6SI56</accession>
<evidence type="ECO:0000313" key="17">
    <source>
        <dbReference type="EMBL" id="QFF97458.1"/>
    </source>
</evidence>
<dbReference type="AlphaFoldDB" id="A0A5J6SI56"/>
<dbReference type="SUPFAM" id="SSF55874">
    <property type="entry name" value="ATPase domain of HSP90 chaperone/DNA topoisomerase II/histidine kinase"/>
    <property type="match status" value="1"/>
</dbReference>
<gene>
    <name evidence="17" type="ORF">PB01_00755</name>
</gene>
<proteinExistence type="predicted"/>